<keyword evidence="1" id="KW-0597">Phosphoprotein</keyword>
<organism evidence="3 4">
    <name type="scientific">Wenyingzhuangia heitensis</name>
    <dbReference type="NCBI Taxonomy" id="1487859"/>
    <lineage>
        <taxon>Bacteria</taxon>
        <taxon>Pseudomonadati</taxon>
        <taxon>Bacteroidota</taxon>
        <taxon>Flavobacteriia</taxon>
        <taxon>Flavobacteriales</taxon>
        <taxon>Flavobacteriaceae</taxon>
        <taxon>Wenyingzhuangia</taxon>
    </lineage>
</organism>
<feature type="modified residue" description="Phosphohistidine" evidence="1">
    <location>
        <position position="55"/>
    </location>
</feature>
<dbReference type="EMBL" id="JAASQL010000001">
    <property type="protein sequence ID" value="NIJ44467.1"/>
    <property type="molecule type" value="Genomic_DNA"/>
</dbReference>
<dbReference type="Proteomes" id="UP000745859">
    <property type="component" value="Unassembled WGS sequence"/>
</dbReference>
<evidence type="ECO:0000313" key="4">
    <source>
        <dbReference type="Proteomes" id="UP000745859"/>
    </source>
</evidence>
<proteinExistence type="predicted"/>
<evidence type="ECO:0000256" key="1">
    <source>
        <dbReference type="PROSITE-ProRule" id="PRU00110"/>
    </source>
</evidence>
<dbReference type="SUPFAM" id="SSF47226">
    <property type="entry name" value="Histidine-containing phosphotransfer domain, HPT domain"/>
    <property type="match status" value="1"/>
</dbReference>
<dbReference type="Pfam" id="PF01627">
    <property type="entry name" value="Hpt"/>
    <property type="match status" value="1"/>
</dbReference>
<sequence>METPNLNYIKELSGGDVTFEKQIIDIVKEEFPTEKEVYFNSVNADDFEAMIEIVHKLKHKISIFGLTKAYEVAVHYEKNLKEGTKKLKEEFEEILKLITSYLETI</sequence>
<gene>
    <name evidence="3" type="ORF">FHR24_000906</name>
</gene>
<evidence type="ECO:0000259" key="2">
    <source>
        <dbReference type="PROSITE" id="PS50894"/>
    </source>
</evidence>
<name>A0ABX0U6H7_9FLAO</name>
<accession>A0ABX0U6H7</accession>
<dbReference type="RefSeq" id="WP_167184484.1">
    <property type="nucleotide sequence ID" value="NZ_JAASQL010000001.1"/>
</dbReference>
<dbReference type="InterPro" id="IPR008207">
    <property type="entry name" value="Sig_transdc_His_kin_Hpt_dom"/>
</dbReference>
<dbReference type="InterPro" id="IPR036641">
    <property type="entry name" value="HPT_dom_sf"/>
</dbReference>
<comment type="caution">
    <text evidence="3">The sequence shown here is derived from an EMBL/GenBank/DDBJ whole genome shotgun (WGS) entry which is preliminary data.</text>
</comment>
<dbReference type="Gene3D" id="1.20.120.160">
    <property type="entry name" value="HPT domain"/>
    <property type="match status" value="1"/>
</dbReference>
<evidence type="ECO:0000313" key="3">
    <source>
        <dbReference type="EMBL" id="NIJ44467.1"/>
    </source>
</evidence>
<reference evidence="3 4" key="1">
    <citation type="submission" date="2020-03" db="EMBL/GenBank/DDBJ databases">
        <title>Genomic Encyclopedia of Type Strains, Phase IV (KMG-IV): sequencing the most valuable type-strain genomes for metagenomic binning, comparative biology and taxonomic classification.</title>
        <authorList>
            <person name="Goeker M."/>
        </authorList>
    </citation>
    <scope>NUCLEOTIDE SEQUENCE [LARGE SCALE GENOMIC DNA]</scope>
    <source>
        <strain evidence="3 4">DSM 101599</strain>
    </source>
</reference>
<feature type="domain" description="HPt" evidence="2">
    <location>
        <begin position="16"/>
        <end position="105"/>
    </location>
</feature>
<keyword evidence="4" id="KW-1185">Reference proteome</keyword>
<dbReference type="PROSITE" id="PS50894">
    <property type="entry name" value="HPT"/>
    <property type="match status" value="1"/>
</dbReference>
<protein>
    <submittedName>
        <fullName evidence="3">HPt (Histidine-containing phosphotransfer) domain-containing protein</fullName>
    </submittedName>
</protein>